<dbReference type="PANTHER" id="PTHR38006">
    <property type="entry name" value="MEIOSIS-SPECIFIC KINETOCHORE PROTEIN"/>
    <property type="match status" value="1"/>
</dbReference>
<organism evidence="2 3">
    <name type="scientific">Salmo salar</name>
    <name type="common">Atlantic salmon</name>
    <dbReference type="NCBI Taxonomy" id="8030"/>
    <lineage>
        <taxon>Eukaryota</taxon>
        <taxon>Metazoa</taxon>
        <taxon>Chordata</taxon>
        <taxon>Craniata</taxon>
        <taxon>Vertebrata</taxon>
        <taxon>Euteleostomi</taxon>
        <taxon>Actinopterygii</taxon>
        <taxon>Neopterygii</taxon>
        <taxon>Teleostei</taxon>
        <taxon>Protacanthopterygii</taxon>
        <taxon>Salmoniformes</taxon>
        <taxon>Salmonidae</taxon>
        <taxon>Salmoninae</taxon>
        <taxon>Salmo</taxon>
    </lineage>
</organism>
<dbReference type="GO" id="GO:0051754">
    <property type="term" value="P:meiotic sister chromatid cohesion, centromeric"/>
    <property type="evidence" value="ECO:0007669"/>
    <property type="project" value="InterPro"/>
</dbReference>
<evidence type="ECO:0000256" key="1">
    <source>
        <dbReference type="SAM" id="MobiDB-lite"/>
    </source>
</evidence>
<dbReference type="RefSeq" id="XP_014053478.1">
    <property type="nucleotide sequence ID" value="XM_014198003.2"/>
</dbReference>
<name>A0A1S3RMH5_SALSA</name>
<feature type="region of interest" description="Disordered" evidence="1">
    <location>
        <begin position="127"/>
        <end position="150"/>
    </location>
</feature>
<dbReference type="KEGG" id="sasa:106603828"/>
<proteinExistence type="predicted"/>
<reference evidence="3" key="1">
    <citation type="submission" date="2025-08" db="UniProtKB">
        <authorList>
            <consortium name="RefSeq"/>
        </authorList>
    </citation>
    <scope>IDENTIFICATION</scope>
</reference>
<dbReference type="GO" id="GO:0007060">
    <property type="term" value="P:male meiosis chromosome segregation"/>
    <property type="evidence" value="ECO:0007669"/>
    <property type="project" value="TreeGrafter"/>
</dbReference>
<feature type="compositionally biased region" description="Low complexity" evidence="1">
    <location>
        <begin position="133"/>
        <end position="146"/>
    </location>
</feature>
<dbReference type="AlphaFoldDB" id="A0A1S3RMH5"/>
<gene>
    <name evidence="3" type="primary">LOC106603828</name>
</gene>
<sequence>MIQRSTENNRVFVGMVRSKCRSDDTITRREGMLSSSSRRQSGDTPLKSGFTRGKLKRLFPKPLCARPKGHVLSPINESTCTDHRSVSSTAPWMNRILESNGTESTIHYSTEDGSNSQVGVSSLLSDCDETDSADISSDTSSSSLPSPEQFRREKVYEEIVAFPSEEMLDLNVKNSTLLDVSHAEDIHMQQPPNLSSIIDISQMNDEKDQEKRRLALPIRSTYSDKLFNAYVSVESTPLAGGVTVPSVPKKTQRPVTIRPRKIKCRKRVKFSDSVTTEKMVVNNVEPVSDHTVSERTRDTVDNRETAAPEVVPQVLKRPTHHSPEQAKFFDFADEKERNTFFQKLRKRYSSVRSIFANVGGRSTDAFEDEGNVCSKI</sequence>
<dbReference type="GO" id="GO:0045143">
    <property type="term" value="P:homologous chromosome segregation"/>
    <property type="evidence" value="ECO:0007669"/>
    <property type="project" value="TreeGrafter"/>
</dbReference>
<evidence type="ECO:0000313" key="2">
    <source>
        <dbReference type="Proteomes" id="UP001652741"/>
    </source>
</evidence>
<dbReference type="GO" id="GO:0010789">
    <property type="term" value="P:meiotic sister chromatid cohesion involved in meiosis I"/>
    <property type="evidence" value="ECO:0007669"/>
    <property type="project" value="TreeGrafter"/>
</dbReference>
<protein>
    <submittedName>
        <fullName evidence="3">Uncharacterized protein isoform X1</fullName>
    </submittedName>
</protein>
<feature type="region of interest" description="Disordered" evidence="1">
    <location>
        <begin position="23"/>
        <end position="52"/>
    </location>
</feature>
<dbReference type="OrthoDB" id="8875542at2759"/>
<keyword evidence="2" id="KW-1185">Reference proteome</keyword>
<accession>A0A1S3RMH5</accession>
<feature type="compositionally biased region" description="Polar residues" evidence="1">
    <location>
        <begin position="33"/>
        <end position="43"/>
    </location>
</feature>
<evidence type="ECO:0000313" key="3">
    <source>
        <dbReference type="RefSeq" id="XP_014053478.1"/>
    </source>
</evidence>
<dbReference type="GO" id="GO:0016321">
    <property type="term" value="P:female meiosis chromosome segregation"/>
    <property type="evidence" value="ECO:0007669"/>
    <property type="project" value="TreeGrafter"/>
</dbReference>
<dbReference type="GO" id="GO:0000776">
    <property type="term" value="C:kinetochore"/>
    <property type="evidence" value="ECO:0007669"/>
    <property type="project" value="InterPro"/>
</dbReference>
<dbReference type="Proteomes" id="UP001652741">
    <property type="component" value="Chromosome ssa04"/>
</dbReference>
<dbReference type="GeneID" id="106603828"/>
<dbReference type="PANTHER" id="PTHR38006:SF1">
    <property type="entry name" value="MEIOSIS-SPECIFIC KINETOCHORE PROTEIN"/>
    <property type="match status" value="1"/>
</dbReference>
<dbReference type="InterPro" id="IPR034545">
    <property type="entry name" value="Meikin"/>
</dbReference>